<dbReference type="InterPro" id="IPR001789">
    <property type="entry name" value="Sig_transdc_resp-reg_receiver"/>
</dbReference>
<dbReference type="Pfam" id="PF02518">
    <property type="entry name" value="HATPase_c"/>
    <property type="match status" value="1"/>
</dbReference>
<evidence type="ECO:0000256" key="3">
    <source>
        <dbReference type="ARBA" id="ARBA00022553"/>
    </source>
</evidence>
<dbReference type="PROSITE" id="PS01124">
    <property type="entry name" value="HTH_ARAC_FAMILY_2"/>
    <property type="match status" value="1"/>
</dbReference>
<accession>A0A1K1NQC6</accession>
<protein>
    <recommendedName>
        <fullName evidence="2">histidine kinase</fullName>
        <ecNumber evidence="2">2.7.13.3</ecNumber>
    </recommendedName>
</protein>
<dbReference type="PRINTS" id="PR00344">
    <property type="entry name" value="BCTRLSENSOR"/>
</dbReference>
<keyword evidence="5" id="KW-0547">Nucleotide-binding</keyword>
<dbReference type="InterPro" id="IPR011006">
    <property type="entry name" value="CheY-like_superfamily"/>
</dbReference>
<dbReference type="STRING" id="76595.SAMN05660313_01296"/>
<dbReference type="Gene3D" id="2.60.40.10">
    <property type="entry name" value="Immunoglobulins"/>
    <property type="match status" value="1"/>
</dbReference>
<dbReference type="SMART" id="SM00342">
    <property type="entry name" value="HTH_ARAC"/>
    <property type="match status" value="1"/>
</dbReference>
<dbReference type="FunFam" id="2.60.40.10:FF:000791">
    <property type="entry name" value="Two-component system sensor histidine kinase/response regulator"/>
    <property type="match status" value="1"/>
</dbReference>
<evidence type="ECO:0000256" key="12">
    <source>
        <dbReference type="PROSITE-ProRule" id="PRU00169"/>
    </source>
</evidence>
<dbReference type="PROSITE" id="PS50110">
    <property type="entry name" value="RESPONSE_REGULATORY"/>
    <property type="match status" value="1"/>
</dbReference>
<keyword evidence="4" id="KW-0808">Transferase</keyword>
<evidence type="ECO:0000256" key="8">
    <source>
        <dbReference type="ARBA" id="ARBA00023012"/>
    </source>
</evidence>
<dbReference type="PROSITE" id="PS50109">
    <property type="entry name" value="HIS_KIN"/>
    <property type="match status" value="1"/>
</dbReference>
<dbReference type="GO" id="GO:0003700">
    <property type="term" value="F:DNA-binding transcription factor activity"/>
    <property type="evidence" value="ECO:0007669"/>
    <property type="project" value="InterPro"/>
</dbReference>
<gene>
    <name evidence="16" type="ORF">SAMN05660313_01296</name>
</gene>
<dbReference type="SUPFAM" id="SSF55874">
    <property type="entry name" value="ATPase domain of HSP90 chaperone/DNA topoisomerase II/histidine kinase"/>
    <property type="match status" value="1"/>
</dbReference>
<feature type="domain" description="HTH araC/xylS-type" evidence="13">
    <location>
        <begin position="1277"/>
        <end position="1376"/>
    </location>
</feature>
<dbReference type="GO" id="GO:0000155">
    <property type="term" value="F:phosphorelay sensor kinase activity"/>
    <property type="evidence" value="ECO:0007669"/>
    <property type="project" value="InterPro"/>
</dbReference>
<dbReference type="PROSITE" id="PS00041">
    <property type="entry name" value="HTH_ARAC_FAMILY_1"/>
    <property type="match status" value="1"/>
</dbReference>
<dbReference type="Pfam" id="PF12833">
    <property type="entry name" value="HTH_18"/>
    <property type="match status" value="1"/>
</dbReference>
<name>A0A1K1NQC6_9FLAO</name>
<feature type="domain" description="Histidine kinase" evidence="14">
    <location>
        <begin position="853"/>
        <end position="1086"/>
    </location>
</feature>
<dbReference type="InterPro" id="IPR011123">
    <property type="entry name" value="Y_Y_Y"/>
</dbReference>
<dbReference type="InterPro" id="IPR018060">
    <property type="entry name" value="HTH_AraC"/>
</dbReference>
<keyword evidence="11" id="KW-0804">Transcription</keyword>
<evidence type="ECO:0000313" key="17">
    <source>
        <dbReference type="Proteomes" id="UP000183257"/>
    </source>
</evidence>
<dbReference type="InterPro" id="IPR011110">
    <property type="entry name" value="Reg_prop"/>
</dbReference>
<dbReference type="SUPFAM" id="SSF63829">
    <property type="entry name" value="Calcium-dependent phosphotriesterase"/>
    <property type="match status" value="3"/>
</dbReference>
<evidence type="ECO:0000256" key="10">
    <source>
        <dbReference type="ARBA" id="ARBA00023125"/>
    </source>
</evidence>
<dbReference type="PANTHER" id="PTHR43547:SF2">
    <property type="entry name" value="HYBRID SIGNAL TRANSDUCTION HISTIDINE KINASE C"/>
    <property type="match status" value="1"/>
</dbReference>
<dbReference type="InterPro" id="IPR018062">
    <property type="entry name" value="HTH_AraC-typ_CS"/>
</dbReference>
<dbReference type="Pfam" id="PF00072">
    <property type="entry name" value="Response_reg"/>
    <property type="match status" value="1"/>
</dbReference>
<feature type="modified residue" description="4-aspartylphosphate" evidence="12">
    <location>
        <position position="1178"/>
    </location>
</feature>
<dbReference type="Proteomes" id="UP000183257">
    <property type="component" value="Unassembled WGS sequence"/>
</dbReference>
<keyword evidence="9" id="KW-0805">Transcription regulation</keyword>
<evidence type="ECO:0000256" key="7">
    <source>
        <dbReference type="ARBA" id="ARBA00022840"/>
    </source>
</evidence>
<evidence type="ECO:0000256" key="2">
    <source>
        <dbReference type="ARBA" id="ARBA00012438"/>
    </source>
</evidence>
<dbReference type="InterPro" id="IPR004358">
    <property type="entry name" value="Sig_transdc_His_kin-like_C"/>
</dbReference>
<keyword evidence="7" id="KW-0067">ATP-binding</keyword>
<dbReference type="SMART" id="SM00388">
    <property type="entry name" value="HisKA"/>
    <property type="match status" value="1"/>
</dbReference>
<dbReference type="InterPro" id="IPR003594">
    <property type="entry name" value="HATPase_dom"/>
</dbReference>
<reference evidence="17" key="1">
    <citation type="submission" date="2016-11" db="EMBL/GenBank/DDBJ databases">
        <authorList>
            <person name="Varghese N."/>
            <person name="Submissions S."/>
        </authorList>
    </citation>
    <scope>NUCLEOTIDE SEQUENCE [LARGE SCALE GENOMIC DNA]</scope>
    <source>
        <strain evidence="17">DSM 24786</strain>
    </source>
</reference>
<dbReference type="InterPro" id="IPR036890">
    <property type="entry name" value="HATPase_C_sf"/>
</dbReference>
<keyword evidence="8" id="KW-0902">Two-component regulatory system</keyword>
<evidence type="ECO:0000259" key="13">
    <source>
        <dbReference type="PROSITE" id="PS01124"/>
    </source>
</evidence>
<dbReference type="SMART" id="SM00387">
    <property type="entry name" value="HATPase_c"/>
    <property type="match status" value="1"/>
</dbReference>
<keyword evidence="6 16" id="KW-0418">Kinase</keyword>
<organism evidence="16 17">
    <name type="scientific">Cellulophaga fucicola</name>
    <dbReference type="NCBI Taxonomy" id="76595"/>
    <lineage>
        <taxon>Bacteria</taxon>
        <taxon>Pseudomonadati</taxon>
        <taxon>Bacteroidota</taxon>
        <taxon>Flavobacteriia</taxon>
        <taxon>Flavobacteriales</taxon>
        <taxon>Flavobacteriaceae</taxon>
        <taxon>Cellulophaga</taxon>
    </lineage>
</organism>
<dbReference type="Gene3D" id="1.10.287.130">
    <property type="match status" value="1"/>
</dbReference>
<dbReference type="CDD" id="cd00082">
    <property type="entry name" value="HisKA"/>
    <property type="match status" value="1"/>
</dbReference>
<keyword evidence="17" id="KW-1185">Reference proteome</keyword>
<dbReference type="SUPFAM" id="SSF47384">
    <property type="entry name" value="Homodimeric domain of signal transducing histidine kinase"/>
    <property type="match status" value="1"/>
</dbReference>
<dbReference type="InterPro" id="IPR036097">
    <property type="entry name" value="HisK_dim/P_sf"/>
</dbReference>
<dbReference type="InterPro" id="IPR013783">
    <property type="entry name" value="Ig-like_fold"/>
</dbReference>
<dbReference type="Gene3D" id="3.40.50.2300">
    <property type="match status" value="1"/>
</dbReference>
<dbReference type="InterPro" id="IPR005467">
    <property type="entry name" value="His_kinase_dom"/>
</dbReference>
<dbReference type="GO" id="GO:0005524">
    <property type="term" value="F:ATP binding"/>
    <property type="evidence" value="ECO:0007669"/>
    <property type="project" value="UniProtKB-KW"/>
</dbReference>
<evidence type="ECO:0000256" key="1">
    <source>
        <dbReference type="ARBA" id="ARBA00000085"/>
    </source>
</evidence>
<dbReference type="Pfam" id="PF07494">
    <property type="entry name" value="Reg_prop"/>
    <property type="match status" value="2"/>
</dbReference>
<evidence type="ECO:0000256" key="5">
    <source>
        <dbReference type="ARBA" id="ARBA00022741"/>
    </source>
</evidence>
<evidence type="ECO:0000256" key="11">
    <source>
        <dbReference type="ARBA" id="ARBA00023163"/>
    </source>
</evidence>
<evidence type="ECO:0000256" key="4">
    <source>
        <dbReference type="ARBA" id="ARBA00022679"/>
    </source>
</evidence>
<evidence type="ECO:0000259" key="14">
    <source>
        <dbReference type="PROSITE" id="PS50109"/>
    </source>
</evidence>
<dbReference type="Gene3D" id="1.10.10.60">
    <property type="entry name" value="Homeodomain-like"/>
    <property type="match status" value="2"/>
</dbReference>
<dbReference type="Pfam" id="PF07495">
    <property type="entry name" value="Y_Y_Y"/>
    <property type="match status" value="1"/>
</dbReference>
<evidence type="ECO:0000256" key="9">
    <source>
        <dbReference type="ARBA" id="ARBA00023015"/>
    </source>
</evidence>
<dbReference type="EMBL" id="FPIY01000002">
    <property type="protein sequence ID" value="SFW37443.1"/>
    <property type="molecule type" value="Genomic_DNA"/>
</dbReference>
<dbReference type="InterPro" id="IPR015943">
    <property type="entry name" value="WD40/YVTN_repeat-like_dom_sf"/>
</dbReference>
<dbReference type="EC" id="2.7.13.3" evidence="2"/>
<dbReference type="OrthoDB" id="358279at2"/>
<evidence type="ECO:0000313" key="16">
    <source>
        <dbReference type="EMBL" id="SFW37443.1"/>
    </source>
</evidence>
<dbReference type="InterPro" id="IPR003661">
    <property type="entry name" value="HisK_dim/P_dom"/>
</dbReference>
<dbReference type="Gene3D" id="2.130.10.10">
    <property type="entry name" value="YVTN repeat-like/Quinoprotein amine dehydrogenase"/>
    <property type="match status" value="2"/>
</dbReference>
<dbReference type="SUPFAM" id="SSF46689">
    <property type="entry name" value="Homeodomain-like"/>
    <property type="match status" value="1"/>
</dbReference>
<keyword evidence="3 12" id="KW-0597">Phosphoprotein</keyword>
<comment type="catalytic activity">
    <reaction evidence="1">
        <text>ATP + protein L-histidine = ADP + protein N-phospho-L-histidine.</text>
        <dbReference type="EC" id="2.7.13.3"/>
    </reaction>
</comment>
<dbReference type="Gene3D" id="3.30.565.10">
    <property type="entry name" value="Histidine kinase-like ATPase, C-terminal domain"/>
    <property type="match status" value="1"/>
</dbReference>
<keyword evidence="10" id="KW-0238">DNA-binding</keyword>
<dbReference type="PANTHER" id="PTHR43547">
    <property type="entry name" value="TWO-COMPONENT HISTIDINE KINASE"/>
    <property type="match status" value="1"/>
</dbReference>
<dbReference type="RefSeq" id="WP_072302985.1">
    <property type="nucleotide sequence ID" value="NZ_FPIY01000002.1"/>
</dbReference>
<dbReference type="CDD" id="cd17574">
    <property type="entry name" value="REC_OmpR"/>
    <property type="match status" value="1"/>
</dbReference>
<proteinExistence type="predicted"/>
<dbReference type="CDD" id="cd00146">
    <property type="entry name" value="PKD"/>
    <property type="match status" value="1"/>
</dbReference>
<dbReference type="FunFam" id="3.30.565.10:FF:000037">
    <property type="entry name" value="Hybrid sensor histidine kinase/response regulator"/>
    <property type="match status" value="1"/>
</dbReference>
<dbReference type="FunFam" id="1.10.287.130:FF:000045">
    <property type="entry name" value="Two-component system sensor histidine kinase/response regulator"/>
    <property type="match status" value="1"/>
</dbReference>
<evidence type="ECO:0000259" key="15">
    <source>
        <dbReference type="PROSITE" id="PS50110"/>
    </source>
</evidence>
<sequence length="1378" mass="157699">MRKVLLIVFLYLFSNTIFSQDLSKEYNFVSIKEGISKVGVSTIVQDHHGFMWMGTNGVGLYRYDGIDYTYYKHILNDTTSISSSLVYCSYLDNSNRLWFGTEEGLNVYDRDKDQFKKIHLTTEEKENRTNISIRSLEGDKNGNLFIGTYEQGLFKLNLETLEAKKIQNQYKYIPISIFALKIDNNNKIYAGTSIGLQEFDSNTNTLKQSLLNTEDNSSSLKQPIQSLMVDKKNNIWVGTIGDGLYKIDDRLNTYHFSISDNKIFSIIQLPDNTIMVGSENSGLFHLNTNGSIIKRYLSSKTDEKSILYNSIWSLFLDKNQRIWMGYYNSGVAVYDKLYDKFKNIESLNNTQNSLQIGSVTGISQDSEGKLWISMDGGGIDVLDPKTNNFTHINLKENSTYSGLTSDYIEAIFIDSKENIWATSWDNGIYMLKKGETKFTHFNIENTNGNLSSNTVLSIDEDSEGTIWIGSFYRGLHSYNPNTEKITHHNTEIFVKNDITVSDIWKVLVDHEDNIWLGTTLGLFRVKKTNNGNFIVTPMSARMSKEYRNQASASHILTLHEDSKGNMWIGTKGAGLCKYNVAEDTFKWYNKFNGLTEENVSGIIECTDGNIWVTGNAGISKIIEKDNSITNYTSNDGLLSNDFNINATYKDSEGKLYFGNYKGVDYFNPKNIQTNKTLTSIYLTDFKLFNKKVTPTQDKSPLKKVISETDSLTLSSKQSVFTIEYSGINYTRPEKNEYAYYLEGYEKNWNYVGNTRNATYTNLDPGNYVFKLKASNNDGVWNENPLELKITILPPWWKNIWALMAYVVLFLLGVYILNKMTQSRIKEKQLINNERDKRLQEKDLDEKKFQFFTNISHEFRTPLTLILNPLEDIINDTNISLPERTKEKLNIIHKNTDRLYRLINELLDFRKLELNKINIKVRELNLVAFTKEIASHFKEEANSKNINLWVSSTIEDLSIWADENKLEKIIFNILSNAMKVTPNGGAIKIKLEPKSKLAILPLVNTTRPVSAIKITISDTGPGLKKEQVKRIFERFYQVDNLNKTYYDGTGIGLEVVKSFVQLHKGKVEVNSTVGKGTKFKIILPAGKSHFAEDEILQDAISVNAKKERFSTEETKNQTDTVDIENNSNLHTLLIVEDNSELRNYLKNELKHLYRVLTAANGLEGLKIAKEALPDVIITDVIMPEMNGYKFCESIKNDLKTSHIPLLMLTAKARIDDRIEGIEKGADAYMVKPFDMRLLKLRVSQLITSRQLIFNKYFSLINDVPKNINTTSLDKEFIQKVLLYINENIGDPDLNVESLASELNLSRSQFYRKIKALTNQTASEFLRNIRLQKAKQIIEMGNTNISEVSYKVGFSSPSYFTKCFKNYFDLLPTDIKQTDS</sequence>
<evidence type="ECO:0000256" key="6">
    <source>
        <dbReference type="ARBA" id="ARBA00022777"/>
    </source>
</evidence>
<dbReference type="InterPro" id="IPR009057">
    <property type="entry name" value="Homeodomain-like_sf"/>
</dbReference>
<dbReference type="Pfam" id="PF00512">
    <property type="entry name" value="HisKA"/>
    <property type="match status" value="1"/>
</dbReference>
<feature type="domain" description="Response regulatory" evidence="15">
    <location>
        <begin position="1130"/>
        <end position="1245"/>
    </location>
</feature>
<dbReference type="SMART" id="SM00448">
    <property type="entry name" value="REC"/>
    <property type="match status" value="1"/>
</dbReference>
<dbReference type="GO" id="GO:0043565">
    <property type="term" value="F:sequence-specific DNA binding"/>
    <property type="evidence" value="ECO:0007669"/>
    <property type="project" value="InterPro"/>
</dbReference>
<dbReference type="SUPFAM" id="SSF52172">
    <property type="entry name" value="CheY-like"/>
    <property type="match status" value="1"/>
</dbReference>